<evidence type="ECO:0008006" key="4">
    <source>
        <dbReference type="Google" id="ProtNLM"/>
    </source>
</evidence>
<dbReference type="KEGG" id="rsi:Runsl_5777"/>
<reference evidence="2 3" key="2">
    <citation type="journal article" date="2012" name="Stand. Genomic Sci.">
        <title>Complete genome sequence of the aquatic bacterium Runella slithyformis type strain (LSU 4(T)).</title>
        <authorList>
            <person name="Copeland A."/>
            <person name="Zhang X."/>
            <person name="Misra M."/>
            <person name="Lapidus A."/>
            <person name="Nolan M."/>
            <person name="Lucas S."/>
            <person name="Deshpande S."/>
            <person name="Cheng J.F."/>
            <person name="Tapia R."/>
            <person name="Goodwin L.A."/>
            <person name="Pitluck S."/>
            <person name="Liolios K."/>
            <person name="Pagani I."/>
            <person name="Ivanova N."/>
            <person name="Mikhailova N."/>
            <person name="Pati A."/>
            <person name="Chen A."/>
            <person name="Palaniappan K."/>
            <person name="Land M."/>
            <person name="Hauser L."/>
            <person name="Pan C."/>
            <person name="Jeffries C.D."/>
            <person name="Detter J.C."/>
            <person name="Brambilla E.M."/>
            <person name="Rohde M."/>
            <person name="Djao O.D."/>
            <person name="Goker M."/>
            <person name="Sikorski J."/>
            <person name="Tindall B.J."/>
            <person name="Woyke T."/>
            <person name="Bristow J."/>
            <person name="Eisen J.A."/>
            <person name="Markowitz V."/>
            <person name="Hugenholtz P."/>
            <person name="Kyrpides N.C."/>
            <person name="Klenk H.P."/>
            <person name="Mavromatis K."/>
        </authorList>
    </citation>
    <scope>NUCLEOTIDE SEQUENCE [LARGE SCALE GENOMIC DNA]</scope>
    <source>
        <strain evidence="3">ATCC 29530 / DSM 19594 / LMG 11500 / NCIMB 11436 / LSU 4</strain>
    </source>
</reference>
<dbReference type="RefSeq" id="WP_013931299.1">
    <property type="nucleotide sequence ID" value="NC_015705.1"/>
</dbReference>
<evidence type="ECO:0000313" key="3">
    <source>
        <dbReference type="Proteomes" id="UP000000493"/>
    </source>
</evidence>
<organism evidence="2 3">
    <name type="scientific">Runella slithyformis (strain ATCC 29530 / DSM 19594 / LMG 11500 / NCIMB 11436 / LSU 4)</name>
    <dbReference type="NCBI Taxonomy" id="761193"/>
    <lineage>
        <taxon>Bacteria</taxon>
        <taxon>Pseudomonadati</taxon>
        <taxon>Bacteroidota</taxon>
        <taxon>Cytophagia</taxon>
        <taxon>Cytophagales</taxon>
        <taxon>Spirosomataceae</taxon>
        <taxon>Runella</taxon>
    </lineage>
</organism>
<dbReference type="InterPro" id="IPR009325">
    <property type="entry name" value="DUF983"/>
</dbReference>
<keyword evidence="1" id="KW-0472">Membrane</keyword>
<accession>A0A7U3ZRS6</accession>
<dbReference type="AlphaFoldDB" id="A0A7U3ZRS6"/>
<keyword evidence="3" id="KW-1185">Reference proteome</keyword>
<geneLocation type="plasmid" evidence="2 3">
    <name>pRUNSL04</name>
</geneLocation>
<reference evidence="3" key="1">
    <citation type="submission" date="2011-06" db="EMBL/GenBank/DDBJ databases">
        <title>The complete genome of plasmid 4 of Runella slithyformis DSM 19594.</title>
        <authorList>
            <consortium name="US DOE Joint Genome Institute (JGI-PGF)"/>
            <person name="Lucas S."/>
            <person name="Han J."/>
            <person name="Lapidus A."/>
            <person name="Bruce D."/>
            <person name="Goodwin L."/>
            <person name="Pitluck S."/>
            <person name="Peters L."/>
            <person name="Kyrpides N."/>
            <person name="Mavromatis K."/>
            <person name="Ivanova N."/>
            <person name="Ovchinnikova G."/>
            <person name="Zhang X."/>
            <person name="Misra M."/>
            <person name="Detter J.C."/>
            <person name="Tapia R."/>
            <person name="Han C."/>
            <person name="Land M."/>
            <person name="Hauser L."/>
            <person name="Markowitz V."/>
            <person name="Cheng J.-F."/>
            <person name="Hugenholtz P."/>
            <person name="Woyke T."/>
            <person name="Wu D."/>
            <person name="Tindall B."/>
            <person name="Faehrich R."/>
            <person name="Brambilla E."/>
            <person name="Klenk H.-P."/>
            <person name="Eisen J.A."/>
        </authorList>
    </citation>
    <scope>NUCLEOTIDE SEQUENCE [LARGE SCALE GENOMIC DNA]</scope>
    <source>
        <strain evidence="3">ATCC 29530 / DSM 19594 / LMG 11500 / NCIMB 11436 / LSU 4</strain>
        <plasmid evidence="3">pRUNSL04</plasmid>
    </source>
</reference>
<sequence>MLKGTKLYSILFNKCPRCQEGNFFEQNHMFHWKKFDKMHTSCPVCGERYTPEPGFYVGAMYISYALYVAFIVTNFVGFVLIFGIDPIRLLYFLVPALILLMPLFFRVARRIWINIFIKYDPQKARKVHQQPA</sequence>
<evidence type="ECO:0000256" key="1">
    <source>
        <dbReference type="SAM" id="Phobius"/>
    </source>
</evidence>
<dbReference type="Proteomes" id="UP000000493">
    <property type="component" value="Plasmid pRUNSL04"/>
</dbReference>
<dbReference type="EMBL" id="CP002863">
    <property type="protein sequence ID" value="AEI52187.1"/>
    <property type="molecule type" value="Genomic_DNA"/>
</dbReference>
<evidence type="ECO:0000313" key="2">
    <source>
        <dbReference type="EMBL" id="AEI52187.1"/>
    </source>
</evidence>
<proteinExistence type="predicted"/>
<feature type="transmembrane region" description="Helical" evidence="1">
    <location>
        <begin position="90"/>
        <end position="108"/>
    </location>
</feature>
<feature type="transmembrane region" description="Helical" evidence="1">
    <location>
        <begin position="64"/>
        <end position="84"/>
    </location>
</feature>
<keyword evidence="1" id="KW-1133">Transmembrane helix</keyword>
<keyword evidence="2" id="KW-0614">Plasmid</keyword>
<dbReference type="Pfam" id="PF06170">
    <property type="entry name" value="DUF983"/>
    <property type="match status" value="1"/>
</dbReference>
<keyword evidence="1" id="KW-0812">Transmembrane</keyword>
<gene>
    <name evidence="2" type="ordered locus">Runsl_5777</name>
</gene>
<protein>
    <recommendedName>
        <fullName evidence="4">DUF983 domain-containing protein</fullName>
    </recommendedName>
</protein>
<name>A0A7U3ZRS6_RUNSL</name>